<keyword evidence="6" id="KW-0863">Zinc-finger</keyword>
<evidence type="ECO:0000256" key="1">
    <source>
        <dbReference type="ARBA" id="ARBA00000707"/>
    </source>
</evidence>
<dbReference type="InterPro" id="IPR051346">
    <property type="entry name" value="OTU_Deubiquitinase"/>
</dbReference>
<evidence type="ECO:0000313" key="13">
    <source>
        <dbReference type="EMBL" id="EFO84923.1"/>
    </source>
</evidence>
<gene>
    <name evidence="13" type="ORF">CRE_03934</name>
</gene>
<evidence type="ECO:0000256" key="6">
    <source>
        <dbReference type="ARBA" id="ARBA00022771"/>
    </source>
</evidence>
<evidence type="ECO:0000313" key="14">
    <source>
        <dbReference type="Proteomes" id="UP000008281"/>
    </source>
</evidence>
<dbReference type="PANTHER" id="PTHR13367">
    <property type="entry name" value="UBIQUITIN THIOESTERASE"/>
    <property type="match status" value="1"/>
</dbReference>
<dbReference type="GeneID" id="9802015"/>
<evidence type="ECO:0000256" key="5">
    <source>
        <dbReference type="ARBA" id="ARBA00022723"/>
    </source>
</evidence>
<sequence>MTTCFPCSIFSISHHFSSFIRGFFNISPKNQLNCFQTSPNTLLDDRLVLKITQQRIEMYPDGLTESEKLKVKELCTMVNISDEDAFKLLKENDWDIAISSRRVSKQEDKSLVPGTSREEIGGDLDRLSSRLRVHGLAFYLPDFGGFPNEFRTFLEKDLIETQTQKRLEASRHLNWWHQFGQKLYPLSTTGDGNCLLHAASLGMWGVHDRQLSLRETLYELLTNGARKEAIRRRWKWIEHHLNQSNDLALTLSEAEWQLEWDVVLGLSSPLPRKQEDNGSNSTDQIYESLEAIHVFALAHVLKRPIVVVSDTILRNAKGEELSPVAFGGIYLPLECPPSQCHRSPLVLCYDSAHFSPLVLMRTETNNKQIIPIIDVNRNLLPVHFSVDPGENFDWSKLDNNSGFTPADMSQIDKLALISQYMDIIRLDVRRGSIRSTRRVRSAHAQLTESRDNHHNRNPAHPRDTSANNSGDEASHQQPSNSAKGMTLASSGIAAGRHEKWRLINEIRSHVLRTLRITVSTNRGPNKEKLIDTDDCIARMNSTCVLASELLPTHHQYMDKIINEYMKSAKQRFQQNQRTQTDSRKRISRSFSASSLMLTCIGCDSEFKPAAQVTNIMCDQCFAWQKMSVLTSNCDQFMGNSGPPCKSSTLPSFGSDGSPSDKENIVEVLNVVPKDGTKALTSMRAVEDENGVVHYYMDDDVTDSIDQ</sequence>
<dbReference type="InParanoid" id="E3LXY4"/>
<evidence type="ECO:0000256" key="10">
    <source>
        <dbReference type="ARBA" id="ARBA00022833"/>
    </source>
</evidence>
<keyword evidence="7" id="KW-0833">Ubl conjugation pathway</keyword>
<dbReference type="Proteomes" id="UP000008281">
    <property type="component" value="Unassembled WGS sequence"/>
</dbReference>
<dbReference type="InterPro" id="IPR003323">
    <property type="entry name" value="OTU_dom"/>
</dbReference>
<dbReference type="EMBL" id="DS268418">
    <property type="protein sequence ID" value="EFO84923.1"/>
    <property type="molecule type" value="Genomic_DNA"/>
</dbReference>
<comment type="catalytic activity">
    <reaction evidence="1">
        <text>Thiol-dependent hydrolysis of ester, thioester, amide, peptide and isopeptide bonds formed by the C-terminal Gly of ubiquitin (a 76-residue protein attached to proteins as an intracellular targeting signal).</text>
        <dbReference type="EC" id="3.4.19.12"/>
    </reaction>
</comment>
<dbReference type="GO" id="GO:0008270">
    <property type="term" value="F:zinc ion binding"/>
    <property type="evidence" value="ECO:0007669"/>
    <property type="project" value="UniProtKB-KW"/>
</dbReference>
<name>E3LXY4_CAERE</name>
<proteinExistence type="inferred from homology"/>
<evidence type="ECO:0000256" key="4">
    <source>
        <dbReference type="ARBA" id="ARBA00022670"/>
    </source>
</evidence>
<dbReference type="CDD" id="cd22768">
    <property type="entry name" value="OTU_OTUD7"/>
    <property type="match status" value="1"/>
</dbReference>
<dbReference type="Pfam" id="PF02338">
    <property type="entry name" value="OTU"/>
    <property type="match status" value="1"/>
</dbReference>
<dbReference type="AlphaFoldDB" id="E3LXY4"/>
<keyword evidence="10" id="KW-0862">Zinc</keyword>
<dbReference type="eggNOG" id="KOG4345">
    <property type="taxonomic scope" value="Eukaryota"/>
</dbReference>
<dbReference type="GO" id="GO:0005737">
    <property type="term" value="C:cytoplasm"/>
    <property type="evidence" value="ECO:0007669"/>
    <property type="project" value="TreeGrafter"/>
</dbReference>
<dbReference type="KEGG" id="crq:GCK72_001117"/>
<keyword evidence="8" id="KW-0378">Hydrolase</keyword>
<dbReference type="FunCoup" id="E3LXY4">
    <property type="interactions" value="580"/>
</dbReference>
<evidence type="ECO:0000256" key="3">
    <source>
        <dbReference type="ARBA" id="ARBA00012759"/>
    </source>
</evidence>
<dbReference type="OrthoDB" id="10064699at2759"/>
<keyword evidence="14" id="KW-1185">Reference proteome</keyword>
<dbReference type="GO" id="GO:0004843">
    <property type="term" value="F:cysteine-type deubiquitinase activity"/>
    <property type="evidence" value="ECO:0007669"/>
    <property type="project" value="UniProtKB-EC"/>
</dbReference>
<dbReference type="GO" id="GO:0071947">
    <property type="term" value="P:protein deubiquitination involved in ubiquitin-dependent protein catabolic process"/>
    <property type="evidence" value="ECO:0007669"/>
    <property type="project" value="TreeGrafter"/>
</dbReference>
<dbReference type="GO" id="GO:0070530">
    <property type="term" value="F:K63-linked polyubiquitin modification-dependent protein binding"/>
    <property type="evidence" value="ECO:0007669"/>
    <property type="project" value="TreeGrafter"/>
</dbReference>
<dbReference type="HOGENOM" id="CLU_013263_1_0_1"/>
<evidence type="ECO:0000256" key="8">
    <source>
        <dbReference type="ARBA" id="ARBA00022801"/>
    </source>
</evidence>
<evidence type="ECO:0000256" key="9">
    <source>
        <dbReference type="ARBA" id="ARBA00022807"/>
    </source>
</evidence>
<dbReference type="MEROPS" id="C64.A01"/>
<dbReference type="RefSeq" id="XP_003111423.2">
    <property type="nucleotide sequence ID" value="XM_003111375.2"/>
</dbReference>
<feature type="region of interest" description="Disordered" evidence="11">
    <location>
        <begin position="434"/>
        <end position="488"/>
    </location>
</feature>
<protein>
    <recommendedName>
        <fullName evidence="3">ubiquitinyl hydrolase 1</fullName>
        <ecNumber evidence="3">3.4.19.12</ecNumber>
    </recommendedName>
</protein>
<dbReference type="GO" id="GO:0070536">
    <property type="term" value="P:protein K63-linked deubiquitination"/>
    <property type="evidence" value="ECO:0007669"/>
    <property type="project" value="TreeGrafter"/>
</dbReference>
<feature type="domain" description="OTU" evidence="12">
    <location>
        <begin position="183"/>
        <end position="360"/>
    </location>
</feature>
<keyword evidence="9" id="KW-0788">Thiol protease</keyword>
<dbReference type="PANTHER" id="PTHR13367:SF27">
    <property type="entry name" value="OTU DOMAIN-CONTAINING PROTEIN"/>
    <property type="match status" value="1"/>
</dbReference>
<dbReference type="PROSITE" id="PS50802">
    <property type="entry name" value="OTU"/>
    <property type="match status" value="1"/>
</dbReference>
<evidence type="ECO:0000256" key="11">
    <source>
        <dbReference type="SAM" id="MobiDB-lite"/>
    </source>
</evidence>
<dbReference type="GO" id="GO:0005634">
    <property type="term" value="C:nucleus"/>
    <property type="evidence" value="ECO:0007669"/>
    <property type="project" value="TreeGrafter"/>
</dbReference>
<accession>E3LXY4</accession>
<dbReference type="GO" id="GO:0035871">
    <property type="term" value="P:protein K11-linked deubiquitination"/>
    <property type="evidence" value="ECO:0007669"/>
    <property type="project" value="TreeGrafter"/>
</dbReference>
<organism evidence="14">
    <name type="scientific">Caenorhabditis remanei</name>
    <name type="common">Caenorhabditis vulgaris</name>
    <dbReference type="NCBI Taxonomy" id="31234"/>
    <lineage>
        <taxon>Eukaryota</taxon>
        <taxon>Metazoa</taxon>
        <taxon>Ecdysozoa</taxon>
        <taxon>Nematoda</taxon>
        <taxon>Chromadorea</taxon>
        <taxon>Rhabditida</taxon>
        <taxon>Rhabditina</taxon>
        <taxon>Rhabditomorpha</taxon>
        <taxon>Rhabditoidea</taxon>
        <taxon>Rhabditidae</taxon>
        <taxon>Peloderinae</taxon>
        <taxon>Caenorhabditis</taxon>
    </lineage>
</organism>
<feature type="compositionally biased region" description="Polar residues" evidence="11">
    <location>
        <begin position="464"/>
        <end position="488"/>
    </location>
</feature>
<keyword evidence="4" id="KW-0645">Protease</keyword>
<dbReference type="CTD" id="9802015"/>
<reference evidence="13" key="1">
    <citation type="submission" date="2007-07" db="EMBL/GenBank/DDBJ databases">
        <title>PCAP assembly of the Caenorhabditis remanei genome.</title>
        <authorList>
            <consortium name="The Caenorhabditis remanei Sequencing Consortium"/>
            <person name="Wilson R.K."/>
        </authorList>
    </citation>
    <scope>NUCLEOTIDE SEQUENCE [LARGE SCALE GENOMIC DNA]</scope>
    <source>
        <strain evidence="13">PB4641</strain>
    </source>
</reference>
<dbReference type="EC" id="3.4.19.12" evidence="3"/>
<evidence type="ECO:0000256" key="2">
    <source>
        <dbReference type="ARBA" id="ARBA00005865"/>
    </source>
</evidence>
<comment type="similarity">
    <text evidence="2">Belongs to the peptidase C64 family.</text>
</comment>
<evidence type="ECO:0000256" key="7">
    <source>
        <dbReference type="ARBA" id="ARBA00022786"/>
    </source>
</evidence>
<dbReference type="GO" id="GO:0071108">
    <property type="term" value="P:protein K48-linked deubiquitination"/>
    <property type="evidence" value="ECO:0007669"/>
    <property type="project" value="TreeGrafter"/>
</dbReference>
<evidence type="ECO:0000259" key="12">
    <source>
        <dbReference type="PROSITE" id="PS50802"/>
    </source>
</evidence>
<keyword evidence="5" id="KW-0479">Metal-binding</keyword>
<dbReference type="STRING" id="31234.E3LXY4"/>